<dbReference type="EMBL" id="CP032099">
    <property type="protein sequence ID" value="AXX85318.1"/>
    <property type="molecule type" value="Genomic_DNA"/>
</dbReference>
<accession>A0AAD0WNW0</accession>
<keyword evidence="4" id="KW-1185">Reference proteome</keyword>
<dbReference type="GeneID" id="61751271"/>
<proteinExistence type="predicted"/>
<dbReference type="Proteomes" id="UP000262029">
    <property type="component" value="Chromosome"/>
</dbReference>
<evidence type="ECO:0000313" key="3">
    <source>
        <dbReference type="Proteomes" id="UP000262029"/>
    </source>
</evidence>
<evidence type="ECO:0000313" key="4">
    <source>
        <dbReference type="Proteomes" id="UP000290580"/>
    </source>
</evidence>
<sequence length="505" mass="55696">MKNIILSIFLIVQNLNAYLNINVGNNTHLKGSLLASDSDNLNLTTNTLTFANSSNSSYSSSKSIGGSVSSSVNGDVSSVGYNSENSLETEASKTLATLGNGNITIKDIENSDDLTKLNQDVNAINKDLYSSSTGTKVDATLDTRLLTEDGRKEIAEDVERSKRLGQAVADVVSSDSLNIKDTFDHIGDVQKDLDVQKALALNDNGQTINILENQQNYSQEQIDKAINDYAQIYASTYGVNIEEAKMAVLNDKYGSTYTNKDNTNSNIYLDKTNNQNALSSSNTLGHEVAHVRQNQGQTYLRETTQLQEEYSDLFGKYSSSGLDFSSNTYNYVKLDINKTNGLNSYGDINVLNINTKQYLQDVSRVNSGDGRIDDLSYDEAKDMIKNVKGMVIYKKPDEIGGYMVGTPEQAMNYLMTGKTEEEKNKLFVNRIQRDIGKGFVGLGNSLNELYNLDTSKMTPQQRLMFDYLNLKVVTVPAYGGSKNNPVNQSSNIIINEINKVGEKNE</sequence>
<name>A0AAD0WNW0_9BACT</name>
<reference evidence="2 4" key="1">
    <citation type="submission" date="2017-09" db="EMBL/GenBank/DDBJ databases">
        <title>Genomics of the genus Arcobacter.</title>
        <authorList>
            <person name="Perez-Cataluna A."/>
            <person name="Figueras M.J."/>
            <person name="Salas-Masso N."/>
        </authorList>
    </citation>
    <scope>NUCLEOTIDE SEQUENCE [LARGE SCALE GENOMIC DNA]</scope>
    <source>
        <strain evidence="2 4">LMG 6621</strain>
    </source>
</reference>
<organism evidence="1 3">
    <name type="scientific">Aliarcobacter skirrowii CCUG 10374</name>
    <dbReference type="NCBI Taxonomy" id="1032239"/>
    <lineage>
        <taxon>Bacteria</taxon>
        <taxon>Pseudomonadati</taxon>
        <taxon>Campylobacterota</taxon>
        <taxon>Epsilonproteobacteria</taxon>
        <taxon>Campylobacterales</taxon>
        <taxon>Arcobacteraceae</taxon>
        <taxon>Aliarcobacter</taxon>
    </lineage>
</organism>
<dbReference type="AlphaFoldDB" id="A0AAD0WNW0"/>
<dbReference type="RefSeq" id="WP_115588183.1">
    <property type="nucleotide sequence ID" value="NZ_CP032099.1"/>
</dbReference>
<evidence type="ECO:0000313" key="2">
    <source>
        <dbReference type="EMBL" id="RXI25216.1"/>
    </source>
</evidence>
<evidence type="ECO:0000313" key="1">
    <source>
        <dbReference type="EMBL" id="AXX85318.1"/>
    </source>
</evidence>
<reference evidence="1 3" key="2">
    <citation type="submission" date="2018-08" db="EMBL/GenBank/DDBJ databases">
        <title>Complete genome of the Arcobacter skirrowii type strain LMG 6621.</title>
        <authorList>
            <person name="Miller W.G."/>
            <person name="Yee E."/>
            <person name="Bono J.L."/>
        </authorList>
    </citation>
    <scope>NUCLEOTIDE SEQUENCE [LARGE SCALE GENOMIC DNA]</scope>
    <source>
        <strain evidence="1 3">CCUG 10374</strain>
    </source>
</reference>
<dbReference type="EMBL" id="NXIC01000006">
    <property type="protein sequence ID" value="RXI25216.1"/>
    <property type="molecule type" value="Genomic_DNA"/>
</dbReference>
<dbReference type="Proteomes" id="UP000290580">
    <property type="component" value="Unassembled WGS sequence"/>
</dbReference>
<gene>
    <name evidence="1" type="ORF">ASKIR_1527</name>
    <name evidence="2" type="ORF">CP959_08940</name>
</gene>
<protein>
    <submittedName>
        <fullName evidence="1">Uncharacterized protein</fullName>
    </submittedName>
</protein>